<dbReference type="InterPro" id="IPR025534">
    <property type="entry name" value="DUF4420"/>
</dbReference>
<organism evidence="1 2">
    <name type="scientific">Gracilibacillus oryzae</name>
    <dbReference type="NCBI Taxonomy" id="1672701"/>
    <lineage>
        <taxon>Bacteria</taxon>
        <taxon>Bacillati</taxon>
        <taxon>Bacillota</taxon>
        <taxon>Bacilli</taxon>
        <taxon>Bacillales</taxon>
        <taxon>Bacillaceae</taxon>
        <taxon>Gracilibacillus</taxon>
    </lineage>
</organism>
<dbReference type="Proteomes" id="UP000480246">
    <property type="component" value="Unassembled WGS sequence"/>
</dbReference>
<evidence type="ECO:0000313" key="1">
    <source>
        <dbReference type="EMBL" id="KAB8125584.1"/>
    </source>
</evidence>
<dbReference type="AlphaFoldDB" id="A0A7C8KNZ8"/>
<dbReference type="OrthoDB" id="2808696at2"/>
<proteinExistence type="predicted"/>
<comment type="caution">
    <text evidence="1">The sequence shown here is derived from an EMBL/GenBank/DDBJ whole genome shotgun (WGS) entry which is preliminary data.</text>
</comment>
<evidence type="ECO:0000313" key="2">
    <source>
        <dbReference type="Proteomes" id="UP000480246"/>
    </source>
</evidence>
<gene>
    <name evidence="1" type="ORF">F9U64_22390</name>
</gene>
<reference evidence="1 2" key="1">
    <citation type="submission" date="2019-10" db="EMBL/GenBank/DDBJ databases">
        <title>Gracilibacillus sp. nov. isolated from rice seeds.</title>
        <authorList>
            <person name="He S."/>
        </authorList>
    </citation>
    <scope>NUCLEOTIDE SEQUENCE [LARGE SCALE GENOMIC DNA]</scope>
    <source>
        <strain evidence="1 2">TD8</strain>
    </source>
</reference>
<sequence length="315" mass="35779">MNIAEEIRNKFASLTTNHAILLESSGGEFPSWAIKFNDAYATAIEVEEGIKINESFANVSYFTDYFTIEGISKHLLILSSSEIRLRNEFAGVCAIFLELGDDNSKRTAIQKDPLEWWINWKELIGNKSVDSTVHGILGELITLYWMKRDLAEDITASNWTGPDGKSTDIVTSTKKAEVKTSLIKYNNIVTISSQFQLETVSSMSLIYIKLEEIGELAPGVNIVSIDKIVKILSEEGLDENELNKKINKMGLKQNSMDRKRNYRVLEMNEYPVNEKFPLLTKESFKDNFDKERLLQLTYKIELAGLESNKIILTID</sequence>
<protein>
    <submittedName>
        <fullName evidence="1">PD-(D/E)XK motif protein</fullName>
    </submittedName>
</protein>
<dbReference type="RefSeq" id="WP_153407104.1">
    <property type="nucleotide sequence ID" value="NZ_ML762465.1"/>
</dbReference>
<dbReference type="EMBL" id="WEID01000135">
    <property type="protein sequence ID" value="KAB8125584.1"/>
    <property type="molecule type" value="Genomic_DNA"/>
</dbReference>
<dbReference type="Pfam" id="PF14390">
    <property type="entry name" value="DUF4420"/>
    <property type="match status" value="1"/>
</dbReference>
<keyword evidence="2" id="KW-1185">Reference proteome</keyword>
<accession>A0A7C8KNZ8</accession>
<name>A0A7C8KNZ8_9BACI</name>